<evidence type="ECO:0000313" key="1">
    <source>
        <dbReference type="EMBL" id="KAJ3562605.1"/>
    </source>
</evidence>
<keyword evidence="2" id="KW-1185">Reference proteome</keyword>
<name>A0A9W8TK33_9PEZI</name>
<dbReference type="AlphaFoldDB" id="A0A9W8TK33"/>
<dbReference type="EMBL" id="JANPWZ010001879">
    <property type="protein sequence ID" value="KAJ3562605.1"/>
    <property type="molecule type" value="Genomic_DNA"/>
</dbReference>
<sequence>MAFFPVLLTLVPSAPERIGPITAPLDKRPSHRCITVTTDTIDTMAAILNSQIALHPLYGCRMTVTRLCTAPDPPNLCVSSLLATYGHQWTFPTPANRLLNATGRQPTHHKAMGAGGRRAKHLGEGTPVWLLEDMECCTYSIIMQAA</sequence>
<accession>A0A9W8TK33</accession>
<gene>
    <name evidence="1" type="ORF">NPX13_g8506</name>
</gene>
<proteinExistence type="predicted"/>
<dbReference type="Proteomes" id="UP001148614">
    <property type="component" value="Unassembled WGS sequence"/>
</dbReference>
<organism evidence="1 2">
    <name type="scientific">Xylaria arbuscula</name>
    <dbReference type="NCBI Taxonomy" id="114810"/>
    <lineage>
        <taxon>Eukaryota</taxon>
        <taxon>Fungi</taxon>
        <taxon>Dikarya</taxon>
        <taxon>Ascomycota</taxon>
        <taxon>Pezizomycotina</taxon>
        <taxon>Sordariomycetes</taxon>
        <taxon>Xylariomycetidae</taxon>
        <taxon>Xylariales</taxon>
        <taxon>Xylariaceae</taxon>
        <taxon>Xylaria</taxon>
    </lineage>
</organism>
<comment type="caution">
    <text evidence="1">The sequence shown here is derived from an EMBL/GenBank/DDBJ whole genome shotgun (WGS) entry which is preliminary data.</text>
</comment>
<evidence type="ECO:0000313" key="2">
    <source>
        <dbReference type="Proteomes" id="UP001148614"/>
    </source>
</evidence>
<reference evidence="1" key="1">
    <citation type="submission" date="2022-07" db="EMBL/GenBank/DDBJ databases">
        <title>Genome Sequence of Xylaria arbuscula.</title>
        <authorList>
            <person name="Buettner E."/>
        </authorList>
    </citation>
    <scope>NUCLEOTIDE SEQUENCE</scope>
    <source>
        <strain evidence="1">VT107</strain>
    </source>
</reference>
<protein>
    <submittedName>
        <fullName evidence="1">Uncharacterized protein</fullName>
    </submittedName>
</protein>